<reference evidence="3" key="2">
    <citation type="journal article" date="2021" name="PeerJ">
        <title>Extensive microbial diversity within the chicken gut microbiome revealed by metagenomics and culture.</title>
        <authorList>
            <person name="Gilroy R."/>
            <person name="Ravi A."/>
            <person name="Getino M."/>
            <person name="Pursley I."/>
            <person name="Horton D.L."/>
            <person name="Alikhan N.F."/>
            <person name="Baker D."/>
            <person name="Gharbi K."/>
            <person name="Hall N."/>
            <person name="Watson M."/>
            <person name="Adriaenssens E.M."/>
            <person name="Foster-Nyarko E."/>
            <person name="Jarju S."/>
            <person name="Secka A."/>
            <person name="Antonio M."/>
            <person name="Oren A."/>
            <person name="Chaudhuri R.R."/>
            <person name="La Ragione R."/>
            <person name="Hildebrand F."/>
            <person name="Pallen M.J."/>
        </authorList>
    </citation>
    <scope>NUCLEOTIDE SEQUENCE</scope>
    <source>
        <strain evidence="3">USAMLcec3-3695</strain>
    </source>
</reference>
<proteinExistence type="predicted"/>
<dbReference type="PANTHER" id="PTHR42842">
    <property type="entry name" value="FAD/NAD(P)-BINDING OXIDOREDUCTASE"/>
    <property type="match status" value="1"/>
</dbReference>
<dbReference type="InterPro" id="IPR002938">
    <property type="entry name" value="FAD-bd"/>
</dbReference>
<gene>
    <name evidence="3" type="ORF">IAA61_08015</name>
</gene>
<feature type="domain" description="FAD-dependent protein C-terminal" evidence="2">
    <location>
        <begin position="279"/>
        <end position="469"/>
    </location>
</feature>
<comment type="caution">
    <text evidence="3">The sequence shown here is derived from an EMBL/GenBank/DDBJ whole genome shotgun (WGS) entry which is preliminary data.</text>
</comment>
<dbReference type="InterPro" id="IPR036188">
    <property type="entry name" value="FAD/NAD-bd_sf"/>
</dbReference>
<dbReference type="Proteomes" id="UP000824109">
    <property type="component" value="Unassembled WGS sequence"/>
</dbReference>
<dbReference type="InterPro" id="IPR049516">
    <property type="entry name" value="FAD-depend_C"/>
</dbReference>
<reference evidence="3" key="1">
    <citation type="submission" date="2020-10" db="EMBL/GenBank/DDBJ databases">
        <authorList>
            <person name="Gilroy R."/>
        </authorList>
    </citation>
    <scope>NUCLEOTIDE SEQUENCE</scope>
    <source>
        <strain evidence="3">USAMLcec3-3695</strain>
    </source>
</reference>
<feature type="domain" description="FAD-binding" evidence="1">
    <location>
        <begin position="91"/>
        <end position="122"/>
    </location>
</feature>
<dbReference type="PIRSF" id="PIRSF038984">
    <property type="entry name" value="FAD_binding_protein"/>
    <property type="match status" value="1"/>
</dbReference>
<organism evidence="3 4">
    <name type="scientific">Candidatus Ornithomonoglobus merdipullorum</name>
    <dbReference type="NCBI Taxonomy" id="2840895"/>
    <lineage>
        <taxon>Bacteria</taxon>
        <taxon>Bacillati</taxon>
        <taxon>Bacillota</taxon>
        <taxon>Clostridia</taxon>
        <taxon>Candidatus Ornithomonoglobus</taxon>
    </lineage>
</organism>
<evidence type="ECO:0000313" key="3">
    <source>
        <dbReference type="EMBL" id="HIU57736.1"/>
    </source>
</evidence>
<dbReference type="PANTHER" id="PTHR42842:SF3">
    <property type="entry name" value="FAD_NAD(P)-BINDING OXIDOREDUCTASE FAMILY PROTEIN"/>
    <property type="match status" value="1"/>
</dbReference>
<evidence type="ECO:0000259" key="1">
    <source>
        <dbReference type="Pfam" id="PF01494"/>
    </source>
</evidence>
<name>A0A9D1MCG7_9FIRM</name>
<evidence type="ECO:0000313" key="4">
    <source>
        <dbReference type="Proteomes" id="UP000824109"/>
    </source>
</evidence>
<protein>
    <submittedName>
        <fullName evidence="3">NAD(P)/FAD-dependent oxidoreductase</fullName>
    </submittedName>
</protein>
<dbReference type="Gene3D" id="3.50.50.60">
    <property type="entry name" value="FAD/NAD(P)-binding domain"/>
    <property type="match status" value="2"/>
</dbReference>
<dbReference type="EMBL" id="DVNB01000083">
    <property type="protein sequence ID" value="HIU57736.1"/>
    <property type="molecule type" value="Genomic_DNA"/>
</dbReference>
<evidence type="ECO:0000259" key="2">
    <source>
        <dbReference type="Pfam" id="PF21688"/>
    </source>
</evidence>
<sequence>MIRISNIKYPIEMPEENIIEFAVRKYRINGITDVRIVKKSIDARKKDDIHYVYTLDISAQGEKKLLKRLKNASEPKYESYVFPDGRLPEKPVVVVGFGPAGMMCSYMLAKNGCKVIVLERGKAVDERMKDVAAMRESGILDPESNVQFGEGGAGTFSDGKLTTGTNDRRIGCVLEEFAAHGAPGDILYKAKPHVGTDKLVGMVKSFRKSIEKSGGEVRFSSRLDGIKTENGRAAGAVVHCGGETYTIETDHIVLAAGHSARDTFLMLKELGVKMERKVFAVGARIEHRQEDISRSQYGEMYKMLPAADYKLSVRTPTGRSAYTFCMCPGGTVVASASEPGGVVTNGMSEYARDGENANSALLVNVMPEDIPGDDVLGGIEFQRKIERRACDIAGGYFAPAQTVGDFLHGNGAEPTVEPTYRPGVRFCSLDDILPPFVTETMREALPLLDKKLHGFAADGAVLTAPETRSSSPVRILRDETGQASIKGLYPCGEGAGYAGGIMTAAVDGIKTAEKIVLENRK</sequence>
<dbReference type="GO" id="GO:0071949">
    <property type="term" value="F:FAD binding"/>
    <property type="evidence" value="ECO:0007669"/>
    <property type="project" value="InterPro"/>
</dbReference>
<dbReference type="InterPro" id="IPR028348">
    <property type="entry name" value="FAD-binding_protein"/>
</dbReference>
<dbReference type="SUPFAM" id="SSF51905">
    <property type="entry name" value="FAD/NAD(P)-binding domain"/>
    <property type="match status" value="1"/>
</dbReference>
<accession>A0A9D1MCG7</accession>
<dbReference type="Pfam" id="PF21688">
    <property type="entry name" value="FAD-depend_C"/>
    <property type="match status" value="1"/>
</dbReference>
<dbReference type="Pfam" id="PF01494">
    <property type="entry name" value="FAD_binding_3"/>
    <property type="match status" value="1"/>
</dbReference>
<dbReference type="AlphaFoldDB" id="A0A9D1MCG7"/>
<dbReference type="Gene3D" id="3.30.70.2700">
    <property type="match status" value="1"/>
</dbReference>